<dbReference type="OMA" id="MERIRYD"/>
<keyword evidence="3" id="KW-1185">Reference proteome</keyword>
<evidence type="ECO:0000259" key="1">
    <source>
        <dbReference type="Pfam" id="PF14737"/>
    </source>
</evidence>
<organism evidence="2 3">
    <name type="scientific">Trametes pubescens</name>
    <name type="common">White-rot fungus</name>
    <dbReference type="NCBI Taxonomy" id="154538"/>
    <lineage>
        <taxon>Eukaryota</taxon>
        <taxon>Fungi</taxon>
        <taxon>Dikarya</taxon>
        <taxon>Basidiomycota</taxon>
        <taxon>Agaricomycotina</taxon>
        <taxon>Agaricomycetes</taxon>
        <taxon>Polyporales</taxon>
        <taxon>Polyporaceae</taxon>
        <taxon>Trametes</taxon>
    </lineage>
</organism>
<proteinExistence type="predicted"/>
<dbReference type="AlphaFoldDB" id="A0A1M2V8Z0"/>
<dbReference type="EMBL" id="MNAD01001563">
    <property type="protein sequence ID" value="OJT04054.1"/>
    <property type="molecule type" value="Genomic_DNA"/>
</dbReference>
<evidence type="ECO:0000313" key="2">
    <source>
        <dbReference type="EMBL" id="OJT04054.1"/>
    </source>
</evidence>
<dbReference type="Pfam" id="PF14737">
    <property type="entry name" value="DUF4470"/>
    <property type="match status" value="1"/>
</dbReference>
<sequence length="999" mass="112690">MFSVHKERAASISGNPHAWSHLATFIEYHHATLINCTLACYLRAKQDIPNVATSHFLLLSLLYRNDPARAPQDQFEVRGMHLEDRNDPALPPTFKILMTDRPAAVEMGKREFGDDYWGTGAYVLMVKFAPSPLVGALPFWKHFGIDKDHARATPACTHPWDQLRENVHEGKRQKFCCGRIEGLPTCCCGGWTHEQVGHDAIIDLTAGWGSRNGKDPLNLDTLSLERLPHVAFLFGGVGDGRHALGTIAGLFDAYDKLPAEKRSVFHTHLTLLDIHPTAIARDLCMLTLLHELSTTSEPLVRAEIKATLMYSFCAAVMPAYCYDRLMSVVRDLTRELSKSPLALPSWLHVDADTIPEVLHALEYWTRAPKTTRKMLADHTYMDPEAQWSQRARALGSGGDVGDLPRQLRDSLMEERRRIEASFRGLSDTQLLQLKYMPEGISASEGRAWVESNMEMLVNRMQQMVFTGKVPTHEQEWYKLTKTFVPPAELRGRHPGFEQAWTTTTQGDEIERTIARKIHSHIEKEWKTNVTLFESNYDSPKYYPGGNGHNTLSGDVFEPVGCVEDFTQRNKEGPQGPAKNNANTTAWDIFSMFFDEIANALKGLQDYIAVELIAGGLSEELAKMRLGADGTRPASFPRKYTRMWLSNVPDYTHGPMNIAQHVVPNLQDDQQAGASCNCLLNTGCWSNDHDYFYTYTQLPHKDMPRYLGCRVIRSEAVMDVLVLGPLPLPRPLEDLASRDELTTWLTRVLFNTLIPGRTRPPPENVRLPNNLVAFFGLLMHLHRVGYPSHWLSEFLGRILSGSMVSDIAPYGKVWPIPLEDMRRRIPSRCVRTDPWLIEFETIVATAYYAIPFPVANILPTGFSCEPEDIVVWEARVTATLPFSTSWSPFMGYGQGSPWEPVTRLLFYKPSADAPGTLISCMPRIFESAASPLPGTFFVLTAQELVQYETRIRFRLSKRRVERMCAEKWNMVAYRQDTGQQATRPVSAVQWVPVGSDADAA</sequence>
<evidence type="ECO:0000313" key="3">
    <source>
        <dbReference type="Proteomes" id="UP000184267"/>
    </source>
</evidence>
<name>A0A1M2V8Z0_TRAPU</name>
<dbReference type="InterPro" id="IPR027974">
    <property type="entry name" value="DUF4470"/>
</dbReference>
<comment type="caution">
    <text evidence="2">The sequence shown here is derived from an EMBL/GenBank/DDBJ whole genome shotgun (WGS) entry which is preliminary data.</text>
</comment>
<dbReference type="OrthoDB" id="2423701at2759"/>
<dbReference type="Proteomes" id="UP000184267">
    <property type="component" value="Unassembled WGS sequence"/>
</dbReference>
<feature type="domain" description="DUF4470" evidence="1">
    <location>
        <begin position="225"/>
        <end position="312"/>
    </location>
</feature>
<protein>
    <recommendedName>
        <fullName evidence="1">DUF4470 domain-containing protein</fullName>
    </recommendedName>
</protein>
<dbReference type="STRING" id="154538.A0A1M2V8Z0"/>
<gene>
    <name evidence="2" type="ORF">TRAPUB_5290</name>
</gene>
<accession>A0A1M2V8Z0</accession>
<reference evidence="2 3" key="1">
    <citation type="submission" date="2016-10" db="EMBL/GenBank/DDBJ databases">
        <title>Genome sequence of the basidiomycete white-rot fungus Trametes pubescens.</title>
        <authorList>
            <person name="Makela M.R."/>
            <person name="Granchi Z."/>
            <person name="Peng M."/>
            <person name="De Vries R.P."/>
            <person name="Grigoriev I."/>
            <person name="Riley R."/>
            <person name="Hilden K."/>
        </authorList>
    </citation>
    <scope>NUCLEOTIDE SEQUENCE [LARGE SCALE GENOMIC DNA]</scope>
    <source>
        <strain evidence="2 3">FBCC735</strain>
    </source>
</reference>